<evidence type="ECO:0000256" key="4">
    <source>
        <dbReference type="ARBA" id="ARBA00023002"/>
    </source>
</evidence>
<dbReference type="GO" id="GO:0020037">
    <property type="term" value="F:heme binding"/>
    <property type="evidence" value="ECO:0007669"/>
    <property type="project" value="InterPro"/>
</dbReference>
<dbReference type="GO" id="GO:0005506">
    <property type="term" value="F:iron ion binding"/>
    <property type="evidence" value="ECO:0007669"/>
    <property type="project" value="InterPro"/>
</dbReference>
<proteinExistence type="inferred from homology"/>
<dbReference type="InterPro" id="IPR001128">
    <property type="entry name" value="Cyt_P450"/>
</dbReference>
<comment type="similarity">
    <text evidence="1 8">Belongs to the cytochrome P450 family.</text>
</comment>
<dbReference type="Pfam" id="PF00067">
    <property type="entry name" value="p450"/>
    <property type="match status" value="1"/>
</dbReference>
<comment type="caution">
    <text evidence="9">The sequence shown here is derived from an EMBL/GenBank/DDBJ whole genome shotgun (WGS) entry which is preliminary data.</text>
</comment>
<evidence type="ECO:0008006" key="11">
    <source>
        <dbReference type="Google" id="ProtNLM"/>
    </source>
</evidence>
<keyword evidence="3 7" id="KW-0479">Metal-binding</keyword>
<evidence type="ECO:0000313" key="9">
    <source>
        <dbReference type="EMBL" id="KAH7957736.1"/>
    </source>
</evidence>
<dbReference type="Proteomes" id="UP000821837">
    <property type="component" value="Unassembled WGS sequence"/>
</dbReference>
<evidence type="ECO:0000256" key="7">
    <source>
        <dbReference type="PIRSR" id="PIRSR602401-1"/>
    </source>
</evidence>
<evidence type="ECO:0000256" key="6">
    <source>
        <dbReference type="ARBA" id="ARBA00023033"/>
    </source>
</evidence>
<dbReference type="EMBL" id="JABSTV010001250">
    <property type="protein sequence ID" value="KAH7957736.1"/>
    <property type="molecule type" value="Genomic_DNA"/>
</dbReference>
<evidence type="ECO:0000256" key="5">
    <source>
        <dbReference type="ARBA" id="ARBA00023004"/>
    </source>
</evidence>
<reference evidence="9" key="1">
    <citation type="journal article" date="2020" name="Cell">
        <title>Large-Scale Comparative Analyses of Tick Genomes Elucidate Their Genetic Diversity and Vector Capacities.</title>
        <authorList>
            <consortium name="Tick Genome and Microbiome Consortium (TIGMIC)"/>
            <person name="Jia N."/>
            <person name="Wang J."/>
            <person name="Shi W."/>
            <person name="Du L."/>
            <person name="Sun Y."/>
            <person name="Zhan W."/>
            <person name="Jiang J.F."/>
            <person name="Wang Q."/>
            <person name="Zhang B."/>
            <person name="Ji P."/>
            <person name="Bell-Sakyi L."/>
            <person name="Cui X.M."/>
            <person name="Yuan T.T."/>
            <person name="Jiang B.G."/>
            <person name="Yang W.F."/>
            <person name="Lam T.T."/>
            <person name="Chang Q.C."/>
            <person name="Ding S.J."/>
            <person name="Wang X.J."/>
            <person name="Zhu J.G."/>
            <person name="Ruan X.D."/>
            <person name="Zhao L."/>
            <person name="Wei J.T."/>
            <person name="Ye R.Z."/>
            <person name="Que T.C."/>
            <person name="Du C.H."/>
            <person name="Zhou Y.H."/>
            <person name="Cheng J.X."/>
            <person name="Dai P.F."/>
            <person name="Guo W.B."/>
            <person name="Han X.H."/>
            <person name="Huang E.J."/>
            <person name="Li L.F."/>
            <person name="Wei W."/>
            <person name="Gao Y.C."/>
            <person name="Liu J.Z."/>
            <person name="Shao H.Z."/>
            <person name="Wang X."/>
            <person name="Wang C.C."/>
            <person name="Yang T.C."/>
            <person name="Huo Q.B."/>
            <person name="Li W."/>
            <person name="Chen H.Y."/>
            <person name="Chen S.E."/>
            <person name="Zhou L.G."/>
            <person name="Ni X.B."/>
            <person name="Tian J.H."/>
            <person name="Sheng Y."/>
            <person name="Liu T."/>
            <person name="Pan Y.S."/>
            <person name="Xia L.Y."/>
            <person name="Li J."/>
            <person name="Zhao F."/>
            <person name="Cao W.C."/>
        </authorList>
    </citation>
    <scope>NUCLEOTIDE SEQUENCE</scope>
    <source>
        <strain evidence="9">Rsan-2018</strain>
    </source>
</reference>
<dbReference type="SUPFAM" id="SSF48264">
    <property type="entry name" value="Cytochrome P450"/>
    <property type="match status" value="1"/>
</dbReference>
<dbReference type="InterPro" id="IPR002401">
    <property type="entry name" value="Cyt_P450_E_grp-I"/>
</dbReference>
<name>A0A9D4PXZ9_RHISA</name>
<keyword evidence="5 7" id="KW-0408">Iron</keyword>
<dbReference type="AlphaFoldDB" id="A0A9D4PXZ9"/>
<dbReference type="PRINTS" id="PR00463">
    <property type="entry name" value="EP450I"/>
</dbReference>
<dbReference type="InterPro" id="IPR017972">
    <property type="entry name" value="Cyt_P450_CS"/>
</dbReference>
<organism evidence="9 10">
    <name type="scientific">Rhipicephalus sanguineus</name>
    <name type="common">Brown dog tick</name>
    <name type="synonym">Ixodes sanguineus</name>
    <dbReference type="NCBI Taxonomy" id="34632"/>
    <lineage>
        <taxon>Eukaryota</taxon>
        <taxon>Metazoa</taxon>
        <taxon>Ecdysozoa</taxon>
        <taxon>Arthropoda</taxon>
        <taxon>Chelicerata</taxon>
        <taxon>Arachnida</taxon>
        <taxon>Acari</taxon>
        <taxon>Parasitiformes</taxon>
        <taxon>Ixodida</taxon>
        <taxon>Ixodoidea</taxon>
        <taxon>Ixodidae</taxon>
        <taxon>Rhipicephalinae</taxon>
        <taxon>Rhipicephalus</taxon>
        <taxon>Rhipicephalus</taxon>
    </lineage>
</organism>
<keyword evidence="2 7" id="KW-0349">Heme</keyword>
<dbReference type="PANTHER" id="PTHR24289:SF1">
    <property type="entry name" value="STEROID 17-ALPHA-HYDROXYLASE_17,20 LYASE"/>
    <property type="match status" value="1"/>
</dbReference>
<dbReference type="PROSITE" id="PS00086">
    <property type="entry name" value="CYTOCHROME_P450"/>
    <property type="match status" value="1"/>
</dbReference>
<dbReference type="GO" id="GO:0016705">
    <property type="term" value="F:oxidoreductase activity, acting on paired donors, with incorporation or reduction of molecular oxygen"/>
    <property type="evidence" value="ECO:0007669"/>
    <property type="project" value="InterPro"/>
</dbReference>
<dbReference type="PANTHER" id="PTHR24289">
    <property type="entry name" value="STEROID 17-ALPHA-HYDROXYLASE/17,20 LYASE"/>
    <property type="match status" value="1"/>
</dbReference>
<evidence type="ECO:0000256" key="3">
    <source>
        <dbReference type="ARBA" id="ARBA00022723"/>
    </source>
</evidence>
<dbReference type="Gene3D" id="1.10.630.10">
    <property type="entry name" value="Cytochrome P450"/>
    <property type="match status" value="1"/>
</dbReference>
<reference evidence="9" key="2">
    <citation type="submission" date="2021-09" db="EMBL/GenBank/DDBJ databases">
        <authorList>
            <person name="Jia N."/>
            <person name="Wang J."/>
            <person name="Shi W."/>
            <person name="Du L."/>
            <person name="Sun Y."/>
            <person name="Zhan W."/>
            <person name="Jiang J."/>
            <person name="Wang Q."/>
            <person name="Zhang B."/>
            <person name="Ji P."/>
            <person name="Sakyi L.B."/>
            <person name="Cui X."/>
            <person name="Yuan T."/>
            <person name="Jiang B."/>
            <person name="Yang W."/>
            <person name="Lam T.T.-Y."/>
            <person name="Chang Q."/>
            <person name="Ding S."/>
            <person name="Wang X."/>
            <person name="Zhu J."/>
            <person name="Ruan X."/>
            <person name="Zhao L."/>
            <person name="Wei J."/>
            <person name="Que T."/>
            <person name="Du C."/>
            <person name="Cheng J."/>
            <person name="Dai P."/>
            <person name="Han X."/>
            <person name="Huang E."/>
            <person name="Gao Y."/>
            <person name="Liu J."/>
            <person name="Shao H."/>
            <person name="Ye R."/>
            <person name="Li L."/>
            <person name="Wei W."/>
            <person name="Wang X."/>
            <person name="Wang C."/>
            <person name="Huo Q."/>
            <person name="Li W."/>
            <person name="Guo W."/>
            <person name="Chen H."/>
            <person name="Chen S."/>
            <person name="Zhou L."/>
            <person name="Zhou L."/>
            <person name="Ni X."/>
            <person name="Tian J."/>
            <person name="Zhou Y."/>
            <person name="Sheng Y."/>
            <person name="Liu T."/>
            <person name="Pan Y."/>
            <person name="Xia L."/>
            <person name="Li J."/>
            <person name="Zhao F."/>
            <person name="Cao W."/>
        </authorList>
    </citation>
    <scope>NUCLEOTIDE SEQUENCE</scope>
    <source>
        <strain evidence="9">Rsan-2018</strain>
        <tissue evidence="9">Larvae</tissue>
    </source>
</reference>
<evidence type="ECO:0000313" key="10">
    <source>
        <dbReference type="Proteomes" id="UP000821837"/>
    </source>
</evidence>
<dbReference type="GO" id="GO:0004497">
    <property type="term" value="F:monooxygenase activity"/>
    <property type="evidence" value="ECO:0007669"/>
    <property type="project" value="UniProtKB-KW"/>
</dbReference>
<comment type="cofactor">
    <cofactor evidence="7">
        <name>heme</name>
        <dbReference type="ChEBI" id="CHEBI:30413"/>
    </cofactor>
</comment>
<evidence type="ECO:0000256" key="2">
    <source>
        <dbReference type="ARBA" id="ARBA00022617"/>
    </source>
</evidence>
<gene>
    <name evidence="9" type="ORF">HPB52_022533</name>
</gene>
<feature type="binding site" description="axial binding residue" evidence="7">
    <location>
        <position position="39"/>
    </location>
    <ligand>
        <name>heme</name>
        <dbReference type="ChEBI" id="CHEBI:30413"/>
    </ligand>
    <ligandPart>
        <name>Fe</name>
        <dbReference type="ChEBI" id="CHEBI:18248"/>
    </ligandPart>
</feature>
<keyword evidence="6 8" id="KW-0503">Monooxygenase</keyword>
<evidence type="ECO:0000256" key="1">
    <source>
        <dbReference type="ARBA" id="ARBA00010617"/>
    </source>
</evidence>
<evidence type="ECO:0000256" key="8">
    <source>
        <dbReference type="RuleBase" id="RU000461"/>
    </source>
</evidence>
<keyword evidence="10" id="KW-1185">Reference proteome</keyword>
<keyword evidence="4 8" id="KW-0560">Oxidoreductase</keyword>
<accession>A0A9D4PXZ9</accession>
<sequence length="117" mass="13303">MDPDLWEDPEEFRPERFLVNGRVHKPDYFMPFSVGRRMCLGNHLTQSEVFLFLSNLLQRYTLELPEGEQPPSMDGHVAVSHTPRPFRVKITPRNSTATETIPTSVFASAQQLCSGLG</sequence>
<dbReference type="VEuPathDB" id="VectorBase:RSAN_053438"/>
<dbReference type="InterPro" id="IPR036396">
    <property type="entry name" value="Cyt_P450_sf"/>
</dbReference>
<protein>
    <recommendedName>
        <fullName evidence="11">Cytochrome P450</fullName>
    </recommendedName>
</protein>